<evidence type="ECO:0000313" key="2">
    <source>
        <dbReference type="EMBL" id="KAJ1917465.1"/>
    </source>
</evidence>
<feature type="region of interest" description="Disordered" evidence="1">
    <location>
        <begin position="157"/>
        <end position="181"/>
    </location>
</feature>
<evidence type="ECO:0000313" key="3">
    <source>
        <dbReference type="Proteomes" id="UP001150538"/>
    </source>
</evidence>
<proteinExistence type="predicted"/>
<evidence type="ECO:0000256" key="1">
    <source>
        <dbReference type="SAM" id="MobiDB-lite"/>
    </source>
</evidence>
<organism evidence="2 3">
    <name type="scientific">Mycoemilia scoparia</name>
    <dbReference type="NCBI Taxonomy" id="417184"/>
    <lineage>
        <taxon>Eukaryota</taxon>
        <taxon>Fungi</taxon>
        <taxon>Fungi incertae sedis</taxon>
        <taxon>Zoopagomycota</taxon>
        <taxon>Kickxellomycotina</taxon>
        <taxon>Kickxellomycetes</taxon>
        <taxon>Kickxellales</taxon>
        <taxon>Kickxellaceae</taxon>
        <taxon>Mycoemilia</taxon>
    </lineage>
</organism>
<name>A0A9W8A1Z6_9FUNG</name>
<dbReference type="SUPFAM" id="SSF52833">
    <property type="entry name" value="Thioredoxin-like"/>
    <property type="match status" value="1"/>
</dbReference>
<dbReference type="Proteomes" id="UP001150538">
    <property type="component" value="Unassembled WGS sequence"/>
</dbReference>
<protein>
    <submittedName>
        <fullName evidence="2">Uncharacterized protein</fullName>
    </submittedName>
</protein>
<dbReference type="Gene3D" id="3.40.30.10">
    <property type="entry name" value="Glutaredoxin"/>
    <property type="match status" value="1"/>
</dbReference>
<dbReference type="InterPro" id="IPR009737">
    <property type="entry name" value="Aim32/Apd1-like"/>
</dbReference>
<dbReference type="CDD" id="cd03062">
    <property type="entry name" value="TRX_Fd_Sucrase"/>
    <property type="match status" value="1"/>
</dbReference>
<comment type="caution">
    <text evidence="2">The sequence shown here is derived from an EMBL/GenBank/DDBJ whole genome shotgun (WGS) entry which is preliminary data.</text>
</comment>
<sequence>MLRFAPRKTIFYSRNTPLQAASRIQSTRLVLNRTFFVSATTNSNNDTGISGTVKAYQRHIIVCSTRPEHWPSKAEGTSELTMKLAALARTLHGTTVTLSDINLDAFSQQPHRQSKPDSSKADTLDVVVYPGGDYVTNLGINDIDTLVDHFRKQDEKAGIIARPSRSPQHQQSKTREGRPLDWNTIPEDHTLMLVCTHGSRDSRCGEFGGKLLELLREKIEKDKLANSVTAWCTSHIGGHKYAANVIVYPEGDWYGNLAPESQTVTKLLSYLKGKDVWWDKWRGRLNCTKVEQKDMYETLCQCARPDGCKDTK</sequence>
<dbReference type="Pfam" id="PF06999">
    <property type="entry name" value="Suc_Fer-like"/>
    <property type="match status" value="1"/>
</dbReference>
<dbReference type="OrthoDB" id="10253744at2759"/>
<dbReference type="PANTHER" id="PTHR31902">
    <property type="entry name" value="ACTIN PATCHES DISTAL PROTEIN 1"/>
    <property type="match status" value="1"/>
</dbReference>
<dbReference type="EMBL" id="JANBPU010000071">
    <property type="protein sequence ID" value="KAJ1917465.1"/>
    <property type="molecule type" value="Genomic_DNA"/>
</dbReference>
<keyword evidence="3" id="KW-1185">Reference proteome</keyword>
<reference evidence="2" key="1">
    <citation type="submission" date="2022-07" db="EMBL/GenBank/DDBJ databases">
        <title>Phylogenomic reconstructions and comparative analyses of Kickxellomycotina fungi.</title>
        <authorList>
            <person name="Reynolds N.K."/>
            <person name="Stajich J.E."/>
            <person name="Barry K."/>
            <person name="Grigoriev I.V."/>
            <person name="Crous P."/>
            <person name="Smith M.E."/>
        </authorList>
    </citation>
    <scope>NUCLEOTIDE SEQUENCE</scope>
    <source>
        <strain evidence="2">NBRC 100468</strain>
    </source>
</reference>
<dbReference type="AlphaFoldDB" id="A0A9W8A1Z6"/>
<accession>A0A9W8A1Z6</accession>
<gene>
    <name evidence="2" type="ORF">H4219_003208</name>
</gene>
<dbReference type="InterPro" id="IPR036249">
    <property type="entry name" value="Thioredoxin-like_sf"/>
</dbReference>